<proteinExistence type="predicted"/>
<dbReference type="PANTHER" id="PTHR30509">
    <property type="entry name" value="P-HYDROXYBENZOIC ACID EFFLUX PUMP SUBUNIT-RELATED"/>
    <property type="match status" value="1"/>
</dbReference>
<keyword evidence="9" id="KW-1185">Reference proteome</keyword>
<evidence type="ECO:0000256" key="3">
    <source>
        <dbReference type="ARBA" id="ARBA00022475"/>
    </source>
</evidence>
<evidence type="ECO:0000256" key="6">
    <source>
        <dbReference type="ARBA" id="ARBA00023136"/>
    </source>
</evidence>
<reference evidence="8 9" key="1">
    <citation type="submission" date="2007-02" db="EMBL/GenBank/DDBJ databases">
        <title>Complete sequence of chromosome of Shewanella baltica OS155.</title>
        <authorList>
            <consortium name="US DOE Joint Genome Institute"/>
            <person name="Copeland A."/>
            <person name="Lucas S."/>
            <person name="Lapidus A."/>
            <person name="Barry K."/>
            <person name="Detter J.C."/>
            <person name="Glavina del Rio T."/>
            <person name="Hammon N."/>
            <person name="Israni S."/>
            <person name="Dalin E."/>
            <person name="Tice H."/>
            <person name="Pitluck S."/>
            <person name="Sims D.R."/>
            <person name="Brettin T."/>
            <person name="Bruce D."/>
            <person name="Han C."/>
            <person name="Tapia R."/>
            <person name="Brainard J."/>
            <person name="Schmutz J."/>
            <person name="Larimer F."/>
            <person name="Land M."/>
            <person name="Hauser L."/>
            <person name="Kyrpides N."/>
            <person name="Mikhailova N."/>
            <person name="Brettar I."/>
            <person name="Klappenbach J."/>
            <person name="Konstantinidis K."/>
            <person name="Rodrigues J."/>
            <person name="Tiedje J."/>
            <person name="Richardson P."/>
        </authorList>
    </citation>
    <scope>NUCLEOTIDE SEQUENCE [LARGE SCALE GENOMIC DNA]</scope>
    <source>
        <strain evidence="9">OS155 / ATCC BAA-1091</strain>
    </source>
</reference>
<keyword evidence="6 7" id="KW-0472">Membrane</keyword>
<dbReference type="GO" id="GO:0005886">
    <property type="term" value="C:plasma membrane"/>
    <property type="evidence" value="ECO:0007669"/>
    <property type="project" value="UniProtKB-SubCell"/>
</dbReference>
<dbReference type="AlphaFoldDB" id="A3DAB4"/>
<feature type="transmembrane region" description="Helical" evidence="7">
    <location>
        <begin position="140"/>
        <end position="162"/>
    </location>
</feature>
<dbReference type="STRING" id="325240.Sbal_4212"/>
<keyword evidence="4 7" id="KW-0812">Transmembrane</keyword>
<evidence type="ECO:0000313" key="8">
    <source>
        <dbReference type="EMBL" id="ABN63677.1"/>
    </source>
</evidence>
<dbReference type="RefSeq" id="WP_011848180.1">
    <property type="nucleotide sequence ID" value="NC_009052.1"/>
</dbReference>
<keyword evidence="5 7" id="KW-1133">Transmembrane helix</keyword>
<evidence type="ECO:0000256" key="4">
    <source>
        <dbReference type="ARBA" id="ARBA00022692"/>
    </source>
</evidence>
<dbReference type="Pfam" id="PF04632">
    <property type="entry name" value="FUSC"/>
    <property type="match status" value="1"/>
</dbReference>
<dbReference type="EMBL" id="CP000563">
    <property type="protein sequence ID" value="ABN63677.1"/>
    <property type="molecule type" value="Genomic_DNA"/>
</dbReference>
<evidence type="ECO:0000256" key="1">
    <source>
        <dbReference type="ARBA" id="ARBA00004651"/>
    </source>
</evidence>
<evidence type="ECO:0000256" key="7">
    <source>
        <dbReference type="SAM" id="Phobius"/>
    </source>
</evidence>
<organism evidence="8 9">
    <name type="scientific">Shewanella baltica (strain OS155 / ATCC BAA-1091)</name>
    <dbReference type="NCBI Taxonomy" id="325240"/>
    <lineage>
        <taxon>Bacteria</taxon>
        <taxon>Pseudomonadati</taxon>
        <taxon>Pseudomonadota</taxon>
        <taxon>Gammaproteobacteria</taxon>
        <taxon>Alteromonadales</taxon>
        <taxon>Shewanellaceae</taxon>
        <taxon>Shewanella</taxon>
    </lineage>
</organism>
<name>A3DAB4_SHEB5</name>
<evidence type="ECO:0000256" key="5">
    <source>
        <dbReference type="ARBA" id="ARBA00022989"/>
    </source>
</evidence>
<protein>
    <recommendedName>
        <fullName evidence="10">Inner membrane protein yeeA</fullName>
    </recommendedName>
</protein>
<gene>
    <name evidence="8" type="ordered locus">Sbal_4212</name>
</gene>
<dbReference type="PANTHER" id="PTHR30509:SF9">
    <property type="entry name" value="MULTIDRUG RESISTANCE PROTEIN MDTO"/>
    <property type="match status" value="1"/>
</dbReference>
<dbReference type="GO" id="GO:0022857">
    <property type="term" value="F:transmembrane transporter activity"/>
    <property type="evidence" value="ECO:0007669"/>
    <property type="project" value="InterPro"/>
</dbReference>
<evidence type="ECO:0008006" key="10">
    <source>
        <dbReference type="Google" id="ProtNLM"/>
    </source>
</evidence>
<keyword evidence="3" id="KW-1003">Cell membrane</keyword>
<keyword evidence="2" id="KW-0813">Transport</keyword>
<comment type="subcellular location">
    <subcellularLocation>
        <location evidence="1">Cell membrane</location>
        <topology evidence="1">Multi-pass membrane protein</topology>
    </subcellularLocation>
</comment>
<feature type="transmembrane region" description="Helical" evidence="7">
    <location>
        <begin position="23"/>
        <end position="40"/>
    </location>
</feature>
<dbReference type="KEGG" id="sbl:Sbal_4212"/>
<evidence type="ECO:0000313" key="9">
    <source>
        <dbReference type="Proteomes" id="UP000001557"/>
    </source>
</evidence>
<dbReference type="InterPro" id="IPR006726">
    <property type="entry name" value="PHBA_efflux_AaeB/fusaric-R"/>
</dbReference>
<feature type="transmembrane region" description="Helical" evidence="7">
    <location>
        <begin position="93"/>
        <end position="110"/>
    </location>
</feature>
<dbReference type="Proteomes" id="UP000001557">
    <property type="component" value="Chromosome"/>
</dbReference>
<feature type="transmembrane region" description="Helical" evidence="7">
    <location>
        <begin position="70"/>
        <end position="87"/>
    </location>
</feature>
<feature type="transmembrane region" description="Helical" evidence="7">
    <location>
        <begin position="46"/>
        <end position="63"/>
    </location>
</feature>
<sequence>MSVFAPATPFADFIYRHFRSVHALKLGLALLVAVTINAIWAPPHFIWSMVTIVVIMMSLPQVGGAIEKSLQRAIGTCLGSAYGVMLVATVDSYWLIMSLLILAVSLICFISAGRYSYAYLVSGFTIIIVVGDANHDTSEALWRTANILSGCVIAILVSLFIFPIKAKQDWRSQLTHAIDNMAEVLAQHLKAPANHDLDFRAKLEAAMKAVLTQKKLFFSLEWESKTLKKHKVLLSQLANKQVRLITLLELLPLTRWQEEDKDAYLQINAVASELAFYLQQLAEFVAGKAQQLPTLPECLEQELQHRLQLALASAPITSTIETSTTTASTTDSNAAATDGEVPQGFALTGYSWLIYQLAIAVEALYEDIAIIEIAYNKQPASQITSGKAD</sequence>
<dbReference type="HOGENOM" id="CLU_745757_0_0_6"/>
<feature type="transmembrane region" description="Helical" evidence="7">
    <location>
        <begin position="117"/>
        <end position="134"/>
    </location>
</feature>
<accession>A3DAB4</accession>
<dbReference type="OrthoDB" id="977186at2"/>
<evidence type="ECO:0000256" key="2">
    <source>
        <dbReference type="ARBA" id="ARBA00022448"/>
    </source>
</evidence>